<feature type="domain" description="Cell envelope-related transcriptional attenuator" evidence="4">
    <location>
        <begin position="101"/>
        <end position="257"/>
    </location>
</feature>
<sequence length="347" mass="37460">MRLTLARHARGARHADKTRRRRSRRRALYGAGGLLCATLALGGWAAYHRLDGNLATTDIDARLGDDRPARTAEGATNILVLGSDSRAGANRTYGAHVSGARSDTAMLVHLDAHRTTAAVISVPRDTVVHRPPCPRPDGGSTPEERAAMFNTAYTVGGSACTVKTLEEMSRVRVDHVVEVDFTGFKKLIDAIGGVRISVPQDIHDPKSGLDLTEGTHHLNGEQALALVRTRHGIGDGSDLGRIRLQQKFLAVLTEQLRSDRLLSDPLRLYRVADTATSALTTDKDLGSLRALTALARSLSGIEPDDIDFRTLPVRPYPQDPNRVVAAQPEATELWQAVRGDGPLPPAP</sequence>
<dbReference type="Gene3D" id="3.40.630.190">
    <property type="entry name" value="LCP protein"/>
    <property type="match status" value="1"/>
</dbReference>
<keyword evidence="3" id="KW-0812">Transmembrane</keyword>
<keyword evidence="6" id="KW-1185">Reference proteome</keyword>
<name>A0ABP9T2U2_9ACTN</name>
<reference evidence="6" key="1">
    <citation type="journal article" date="2019" name="Int. J. Syst. Evol. Microbiol.">
        <title>The Global Catalogue of Microorganisms (GCM) 10K type strain sequencing project: providing services to taxonomists for standard genome sequencing and annotation.</title>
        <authorList>
            <consortium name="The Broad Institute Genomics Platform"/>
            <consortium name="The Broad Institute Genome Sequencing Center for Infectious Disease"/>
            <person name="Wu L."/>
            <person name="Ma J."/>
        </authorList>
    </citation>
    <scope>NUCLEOTIDE SEQUENCE [LARGE SCALE GENOMIC DNA]</scope>
    <source>
        <strain evidence="6">JCM 18306</strain>
    </source>
</reference>
<feature type="region of interest" description="Disordered" evidence="2">
    <location>
        <begin position="1"/>
        <end position="23"/>
    </location>
</feature>
<dbReference type="InterPro" id="IPR050922">
    <property type="entry name" value="LytR/CpsA/Psr_CW_biosynth"/>
</dbReference>
<dbReference type="PANTHER" id="PTHR33392:SF6">
    <property type="entry name" value="POLYISOPRENYL-TEICHOIC ACID--PEPTIDOGLYCAN TEICHOIC ACID TRANSFERASE TAGU"/>
    <property type="match status" value="1"/>
</dbReference>
<organism evidence="5 6">
    <name type="scientific">Streptomyces thinghirensis</name>
    <dbReference type="NCBI Taxonomy" id="551547"/>
    <lineage>
        <taxon>Bacteria</taxon>
        <taxon>Bacillati</taxon>
        <taxon>Actinomycetota</taxon>
        <taxon>Actinomycetes</taxon>
        <taxon>Kitasatosporales</taxon>
        <taxon>Streptomycetaceae</taxon>
        <taxon>Streptomyces</taxon>
    </lineage>
</organism>
<comment type="similarity">
    <text evidence="1">Belongs to the LytR/CpsA/Psr (LCP) family.</text>
</comment>
<evidence type="ECO:0000313" key="5">
    <source>
        <dbReference type="EMBL" id="GAA5207873.1"/>
    </source>
</evidence>
<dbReference type="NCBIfam" id="TIGR00350">
    <property type="entry name" value="lytR_cpsA_psr"/>
    <property type="match status" value="1"/>
</dbReference>
<keyword evidence="3" id="KW-0472">Membrane</keyword>
<dbReference type="Proteomes" id="UP001499878">
    <property type="component" value="Unassembled WGS sequence"/>
</dbReference>
<accession>A0ABP9T2U2</accession>
<dbReference type="EMBL" id="BAABJR010000005">
    <property type="protein sequence ID" value="GAA5207873.1"/>
    <property type="molecule type" value="Genomic_DNA"/>
</dbReference>
<evidence type="ECO:0000313" key="6">
    <source>
        <dbReference type="Proteomes" id="UP001499878"/>
    </source>
</evidence>
<evidence type="ECO:0000259" key="4">
    <source>
        <dbReference type="Pfam" id="PF03816"/>
    </source>
</evidence>
<dbReference type="InterPro" id="IPR004474">
    <property type="entry name" value="LytR_CpsA_psr"/>
</dbReference>
<evidence type="ECO:0000256" key="2">
    <source>
        <dbReference type="SAM" id="MobiDB-lite"/>
    </source>
</evidence>
<evidence type="ECO:0000256" key="3">
    <source>
        <dbReference type="SAM" id="Phobius"/>
    </source>
</evidence>
<comment type="caution">
    <text evidence="5">The sequence shown here is derived from an EMBL/GenBank/DDBJ whole genome shotgun (WGS) entry which is preliminary data.</text>
</comment>
<protein>
    <submittedName>
        <fullName evidence="5">LCP family protein</fullName>
    </submittedName>
</protein>
<dbReference type="RefSeq" id="WP_345629610.1">
    <property type="nucleotide sequence ID" value="NZ_BAABJR010000005.1"/>
</dbReference>
<proteinExistence type="inferred from homology"/>
<feature type="transmembrane region" description="Helical" evidence="3">
    <location>
        <begin position="27"/>
        <end position="47"/>
    </location>
</feature>
<dbReference type="PANTHER" id="PTHR33392">
    <property type="entry name" value="POLYISOPRENYL-TEICHOIC ACID--PEPTIDOGLYCAN TEICHOIC ACID TRANSFERASE TAGU"/>
    <property type="match status" value="1"/>
</dbReference>
<keyword evidence="3" id="KW-1133">Transmembrane helix</keyword>
<dbReference type="Pfam" id="PF03816">
    <property type="entry name" value="LytR_cpsA_psr"/>
    <property type="match status" value="1"/>
</dbReference>
<gene>
    <name evidence="5" type="ORF">GCM10023323_25150</name>
</gene>
<evidence type="ECO:0000256" key="1">
    <source>
        <dbReference type="ARBA" id="ARBA00006068"/>
    </source>
</evidence>